<reference evidence="1" key="1">
    <citation type="submission" date="2015-07" db="EMBL/GenBank/DDBJ databases">
        <title>Draft Genome Sequences of Anaerolinea thermolimosa IMO-1, Bellilinea caldifistulae GOMI-1, Leptolinea tardivitalis YMTK-2, Levilinea saccharolytica KIBI-1,Longilinea arvoryzae KOME-1, Previously Described as Members of the Anaerolineaceae (Chloroflexi).</title>
        <authorList>
            <person name="Sekiguchi Y."/>
            <person name="Ohashi A."/>
            <person name="Matsuura N."/>
            <person name="Tourlousse M.D."/>
        </authorList>
    </citation>
    <scope>NUCLEOTIDE SEQUENCE [LARGE SCALE GENOMIC DNA]</scope>
    <source>
        <strain evidence="1">KOME-1</strain>
    </source>
</reference>
<dbReference type="InterPro" id="IPR052960">
    <property type="entry name" value="GlcN6P_deaminase-like"/>
</dbReference>
<evidence type="ECO:0000313" key="2">
    <source>
        <dbReference type="Proteomes" id="UP000055060"/>
    </source>
</evidence>
<sequence length="294" mass="33994">MTSHMDKKKMFEYCRIPVEELENHPDSRIRINIYEESKKVYEHVAQIMIDEVFANNQMGKPTRWVLPVGPSDQYKIFIDYVNRERVSLKNLHIFQMDDYLDWNCRPFPKENPYFNLAAKFDRVFYNKIDPELTVPVEQRYRPEYNNLDAMDEAVESLGGLDTVFAGLGFRGLVAYCEAPLSPWFSVTEEEYCQMKTRIYPINVDTTIATAQRKFGGLTQFNPPLAVSIGFKSMLHTKKVVFLSTTGAWKRTAVRVLMFNEPTVEYPATLFTDKVAEVLLLCDKNTAASPLPPQD</sequence>
<dbReference type="GO" id="GO:0016853">
    <property type="term" value="F:isomerase activity"/>
    <property type="evidence" value="ECO:0007669"/>
    <property type="project" value="UniProtKB-KW"/>
</dbReference>
<proteinExistence type="predicted"/>
<name>A0A0S7BH52_9CHLR</name>
<dbReference type="AlphaFoldDB" id="A0A0S7BH52"/>
<dbReference type="SUPFAM" id="SSF100950">
    <property type="entry name" value="NagB/RpiA/CoA transferase-like"/>
    <property type="match status" value="1"/>
</dbReference>
<dbReference type="Gene3D" id="3.40.50.1360">
    <property type="match status" value="1"/>
</dbReference>
<dbReference type="RefSeq" id="WP_075073167.1">
    <property type="nucleotide sequence ID" value="NZ_DF967972.1"/>
</dbReference>
<keyword evidence="1" id="KW-0413">Isomerase</keyword>
<dbReference type="InterPro" id="IPR037171">
    <property type="entry name" value="NagB/RpiA_transferase-like"/>
</dbReference>
<gene>
    <name evidence="1" type="ORF">LARV_01621</name>
</gene>
<organism evidence="1">
    <name type="scientific">Longilinea arvoryzae</name>
    <dbReference type="NCBI Taxonomy" id="360412"/>
    <lineage>
        <taxon>Bacteria</taxon>
        <taxon>Bacillati</taxon>
        <taxon>Chloroflexota</taxon>
        <taxon>Anaerolineae</taxon>
        <taxon>Anaerolineales</taxon>
        <taxon>Anaerolineaceae</taxon>
        <taxon>Longilinea</taxon>
    </lineage>
</organism>
<dbReference type="OrthoDB" id="9791139at2"/>
<keyword evidence="2" id="KW-1185">Reference proteome</keyword>
<accession>A0A0S7BH52</accession>
<evidence type="ECO:0000313" key="1">
    <source>
        <dbReference type="EMBL" id="GAP13862.1"/>
    </source>
</evidence>
<dbReference type="EMBL" id="DF967972">
    <property type="protein sequence ID" value="GAP13862.1"/>
    <property type="molecule type" value="Genomic_DNA"/>
</dbReference>
<protein>
    <submittedName>
        <fullName evidence="1">6-phosphogluconolactonase/Glucosamine-6-phosphate isomerase/deaminase</fullName>
    </submittedName>
</protein>
<dbReference type="PANTHER" id="PTHR42892">
    <property type="entry name" value="GLUCOSAMINE-6-PHOSPHATE DEAMINASE-LIKE PROTEIN BT_0258-RELATED"/>
    <property type="match status" value="1"/>
</dbReference>
<dbReference type="Proteomes" id="UP000055060">
    <property type="component" value="Unassembled WGS sequence"/>
</dbReference>
<dbReference type="PANTHER" id="PTHR42892:SF1">
    <property type="entry name" value="GLUCOSAMINE-6-PHOSPHATE ISOMERASE"/>
    <property type="match status" value="1"/>
</dbReference>
<dbReference type="STRING" id="360412.LARV_01621"/>